<reference evidence="1" key="1">
    <citation type="submission" date="2015-12" db="EMBL/GenBank/DDBJ databases">
        <title>Update maize B73 reference genome by single molecule sequencing technologies.</title>
        <authorList>
            <consortium name="Maize Genome Sequencing Project"/>
            <person name="Ware D."/>
        </authorList>
    </citation>
    <scope>NUCLEOTIDE SEQUENCE</scope>
    <source>
        <tissue evidence="1">Seedling</tissue>
    </source>
</reference>
<accession>A0A1D6IXW9</accession>
<dbReference type="SMR" id="A0A1D6IXW9"/>
<organism evidence="1">
    <name type="scientific">Zea mays</name>
    <name type="common">Maize</name>
    <dbReference type="NCBI Taxonomy" id="4577"/>
    <lineage>
        <taxon>Eukaryota</taxon>
        <taxon>Viridiplantae</taxon>
        <taxon>Streptophyta</taxon>
        <taxon>Embryophyta</taxon>
        <taxon>Tracheophyta</taxon>
        <taxon>Spermatophyta</taxon>
        <taxon>Magnoliopsida</taxon>
        <taxon>Liliopsida</taxon>
        <taxon>Poales</taxon>
        <taxon>Poaceae</taxon>
        <taxon>PACMAD clade</taxon>
        <taxon>Panicoideae</taxon>
        <taxon>Andropogonodae</taxon>
        <taxon>Andropogoneae</taxon>
        <taxon>Tripsacinae</taxon>
        <taxon>Zea</taxon>
    </lineage>
</organism>
<gene>
    <name evidence="1" type="ORF">ZEAMMB73_Zm00001d024193</name>
</gene>
<dbReference type="STRING" id="4577.A0A1D6IXW9"/>
<dbReference type="EMBL" id="CM000786">
    <property type="protein sequence ID" value="AQK40751.1"/>
    <property type="molecule type" value="Genomic_DNA"/>
</dbReference>
<evidence type="ECO:0000313" key="1">
    <source>
        <dbReference type="EMBL" id="AQK40751.1"/>
    </source>
</evidence>
<dbReference type="AlphaFoldDB" id="A0A1D6IXW9"/>
<dbReference type="InParanoid" id="A0A1D6IXW9"/>
<proteinExistence type="predicted"/>
<name>A0A1D6IXW9_MAIZE</name>
<sequence>MDYAFLDFISCQILTLLLSPARLLLILQVKTSMVLCLSTFQDDKLTYVTNFMDHLISWHTVTLRMMRAKSFVNLGEPNILEA</sequence>
<protein>
    <submittedName>
        <fullName evidence="1">Uncharacterized protein</fullName>
    </submittedName>
</protein>